<protein>
    <submittedName>
        <fullName evidence="1">Uncharacterized protein</fullName>
    </submittedName>
</protein>
<dbReference type="EMBL" id="GBRH01168520">
    <property type="protein sequence ID" value="JAE29376.1"/>
    <property type="molecule type" value="Transcribed_RNA"/>
</dbReference>
<organism evidence="1">
    <name type="scientific">Arundo donax</name>
    <name type="common">Giant reed</name>
    <name type="synonym">Donax arundinaceus</name>
    <dbReference type="NCBI Taxonomy" id="35708"/>
    <lineage>
        <taxon>Eukaryota</taxon>
        <taxon>Viridiplantae</taxon>
        <taxon>Streptophyta</taxon>
        <taxon>Embryophyta</taxon>
        <taxon>Tracheophyta</taxon>
        <taxon>Spermatophyta</taxon>
        <taxon>Magnoliopsida</taxon>
        <taxon>Liliopsida</taxon>
        <taxon>Poales</taxon>
        <taxon>Poaceae</taxon>
        <taxon>PACMAD clade</taxon>
        <taxon>Arundinoideae</taxon>
        <taxon>Arundineae</taxon>
        <taxon>Arundo</taxon>
    </lineage>
</organism>
<sequence>MRTRGVKAPSVNRLELLCFCLPNSISNKISKRFKFLIFMFCKMVVPILSDFTGK</sequence>
<reference evidence="1" key="1">
    <citation type="submission" date="2014-09" db="EMBL/GenBank/DDBJ databases">
        <authorList>
            <person name="Magalhaes I.L.F."/>
            <person name="Oliveira U."/>
            <person name="Santos F.R."/>
            <person name="Vidigal T.H.D.A."/>
            <person name="Brescovit A.D."/>
            <person name="Santos A.J."/>
        </authorList>
    </citation>
    <scope>NUCLEOTIDE SEQUENCE</scope>
    <source>
        <tissue evidence="1">Shoot tissue taken approximately 20 cm above the soil surface</tissue>
    </source>
</reference>
<reference evidence="1" key="2">
    <citation type="journal article" date="2015" name="Data Brief">
        <title>Shoot transcriptome of the giant reed, Arundo donax.</title>
        <authorList>
            <person name="Barrero R.A."/>
            <person name="Guerrero F.D."/>
            <person name="Moolhuijzen P."/>
            <person name="Goolsby J.A."/>
            <person name="Tidwell J."/>
            <person name="Bellgard S.E."/>
            <person name="Bellgard M.I."/>
        </authorList>
    </citation>
    <scope>NUCLEOTIDE SEQUENCE</scope>
    <source>
        <tissue evidence="1">Shoot tissue taken approximately 20 cm above the soil surface</tissue>
    </source>
</reference>
<proteinExistence type="predicted"/>
<name>A0A0A9H3F4_ARUDO</name>
<dbReference type="AlphaFoldDB" id="A0A0A9H3F4"/>
<accession>A0A0A9H3F4</accession>
<evidence type="ECO:0000313" key="1">
    <source>
        <dbReference type="EMBL" id="JAE29376.1"/>
    </source>
</evidence>